<protein>
    <submittedName>
        <fullName evidence="1">Uncharacterized protein</fullName>
    </submittedName>
</protein>
<proteinExistence type="predicted"/>
<evidence type="ECO:0000313" key="1">
    <source>
        <dbReference type="EMBL" id="KAG6944493.1"/>
    </source>
</evidence>
<sequence length="201" mass="22466">MASVPTKDNVWSFAVEYFRLFRSGLRNTALRTPPAASQYNAKLSTMREAMVPDVVFNAGRGVEALLKNWMCVSLRLEDVEVELDEIKKGPADSLLASSTTSVTIQGRALRSVFPHLCVDNVDPPLARKLLGQRIHMNSWTRFEWDSTVGKVTSVTSTTDLLTPMLQLVGSVENVSRVFEGALISPNFEWRSCINPPWRPQL</sequence>
<accession>A0A8J5ID42</accession>
<dbReference type="EMBL" id="JAENGY010002351">
    <property type="protein sequence ID" value="KAG6944493.1"/>
    <property type="molecule type" value="Genomic_DNA"/>
</dbReference>
<organism evidence="1 2">
    <name type="scientific">Phytophthora aleatoria</name>
    <dbReference type="NCBI Taxonomy" id="2496075"/>
    <lineage>
        <taxon>Eukaryota</taxon>
        <taxon>Sar</taxon>
        <taxon>Stramenopiles</taxon>
        <taxon>Oomycota</taxon>
        <taxon>Peronosporomycetes</taxon>
        <taxon>Peronosporales</taxon>
        <taxon>Peronosporaceae</taxon>
        <taxon>Phytophthora</taxon>
    </lineage>
</organism>
<evidence type="ECO:0000313" key="2">
    <source>
        <dbReference type="Proteomes" id="UP000709295"/>
    </source>
</evidence>
<keyword evidence="2" id="KW-1185">Reference proteome</keyword>
<name>A0A8J5ID42_9STRA</name>
<dbReference type="AlphaFoldDB" id="A0A8J5ID42"/>
<reference evidence="1" key="1">
    <citation type="submission" date="2021-01" db="EMBL/GenBank/DDBJ databases">
        <title>Phytophthora aleatoria, a newly-described species from Pinus radiata is distinct from Phytophthora cactorum isolates based on comparative genomics.</title>
        <authorList>
            <person name="Mcdougal R."/>
            <person name="Panda P."/>
            <person name="Williams N."/>
            <person name="Studholme D.J."/>
        </authorList>
    </citation>
    <scope>NUCLEOTIDE SEQUENCE</scope>
    <source>
        <strain evidence="1">NZFS 4037</strain>
    </source>
</reference>
<dbReference type="Proteomes" id="UP000709295">
    <property type="component" value="Unassembled WGS sequence"/>
</dbReference>
<gene>
    <name evidence="1" type="ORF">JG688_00017049</name>
</gene>
<comment type="caution">
    <text evidence="1">The sequence shown here is derived from an EMBL/GenBank/DDBJ whole genome shotgun (WGS) entry which is preliminary data.</text>
</comment>